<gene>
    <name evidence="1" type="ORF">AcdelDRAFT_0752</name>
</gene>
<evidence type="ECO:0000313" key="2">
    <source>
        <dbReference type="Proteomes" id="UP000003856"/>
    </source>
</evidence>
<accession>C5T1H2</accession>
<sequence>MQALRSRMQSTAQRLGEPRPDQLAAQLAVLVNGAFVSADLLGADEATAVLLQALHALLAGAQAAQ</sequence>
<dbReference type="Gene3D" id="1.10.357.10">
    <property type="entry name" value="Tetracycline Repressor, domain 2"/>
    <property type="match status" value="1"/>
</dbReference>
<dbReference type="Proteomes" id="UP000003856">
    <property type="component" value="Unassembled WGS sequence"/>
</dbReference>
<protein>
    <submittedName>
        <fullName evidence="1">TetR family transcriptional regulator</fullName>
    </submittedName>
</protein>
<keyword evidence="2" id="KW-1185">Reference proteome</keyword>
<dbReference type="PATRIC" id="fig|573060.9.peg.4407"/>
<organism evidence="1 2">
    <name type="scientific">Acidovorax delafieldii 2AN</name>
    <dbReference type="NCBI Taxonomy" id="573060"/>
    <lineage>
        <taxon>Bacteria</taxon>
        <taxon>Pseudomonadati</taxon>
        <taxon>Pseudomonadota</taxon>
        <taxon>Betaproteobacteria</taxon>
        <taxon>Burkholderiales</taxon>
        <taxon>Comamonadaceae</taxon>
        <taxon>Acidovorax</taxon>
    </lineage>
</organism>
<dbReference type="AlphaFoldDB" id="C5T1H2"/>
<dbReference type="EMBL" id="ACQT01000012">
    <property type="protein sequence ID" value="EER61640.1"/>
    <property type="molecule type" value="Genomic_DNA"/>
</dbReference>
<evidence type="ECO:0000313" key="1">
    <source>
        <dbReference type="EMBL" id="EER61640.1"/>
    </source>
</evidence>
<comment type="caution">
    <text evidence="1">The sequence shown here is derived from an EMBL/GenBank/DDBJ whole genome shotgun (WGS) entry which is preliminary data.</text>
</comment>
<name>C5T1H2_ACIDE</name>
<reference evidence="1 2" key="1">
    <citation type="submission" date="2009-05" db="EMBL/GenBank/DDBJ databases">
        <title>The draft genome of Acidovorax delafieldii 2AN.</title>
        <authorList>
            <consortium name="US DOE Joint Genome Institute (JGI-PGF)"/>
            <person name="Lucas S."/>
            <person name="Copeland A."/>
            <person name="Lapidus A."/>
            <person name="Glavina del Rio T."/>
            <person name="Tice H."/>
            <person name="Bruce D."/>
            <person name="Goodwin L."/>
            <person name="Pitluck S."/>
            <person name="Larimer F."/>
            <person name="Land M.L."/>
            <person name="Hauser L."/>
            <person name="Shelobolina E.S."/>
            <person name="Picardal F."/>
            <person name="Roden E."/>
            <person name="Emerson D."/>
        </authorList>
    </citation>
    <scope>NUCLEOTIDE SEQUENCE [LARGE SCALE GENOMIC DNA]</scope>
    <source>
        <strain evidence="1 2">2AN</strain>
    </source>
</reference>
<proteinExistence type="predicted"/>